<protein>
    <recommendedName>
        <fullName evidence="4">Outer membrane protein beta-barrel domain-containing protein</fullName>
    </recommendedName>
</protein>
<organism evidence="2 3">
    <name type="scientific">Candidatus Wallbacteria bacterium GWC2_49_35</name>
    <dbReference type="NCBI Taxonomy" id="1817813"/>
    <lineage>
        <taxon>Bacteria</taxon>
        <taxon>Candidatus Walliibacteriota</taxon>
    </lineage>
</organism>
<evidence type="ECO:0000313" key="2">
    <source>
        <dbReference type="EMBL" id="OGM00727.1"/>
    </source>
</evidence>
<sequence length="270" mass="29962">MKFKTIVIVLLILAFAIPATSFARERKYKHEGELTIWQNELSGSLNLSNAGYNLRTNFKGDGNFSKETTAGLGWVYNIGKLSDVYIHYNKIENSGRLRAVGTGAVAFNGINYTVVGGVATIDMNLKMDIFDILGAREISRGENGHIDFVYGLKILKCSFNAVDAANAANTSNYDITLPIPNFGVRGVYHMSKDWDAYGQFSGFSLNRSGKSGTLKYLNFGVEYKLRKMTSQNVDWSVALGYKDEYIKGTDGNNNIVVEHKGPEFKIIGRF</sequence>
<accession>A0A1F7WDT0</accession>
<evidence type="ECO:0000313" key="3">
    <source>
        <dbReference type="Proteomes" id="UP000178735"/>
    </source>
</evidence>
<gene>
    <name evidence="2" type="ORF">A2008_11405</name>
</gene>
<dbReference type="Proteomes" id="UP000178735">
    <property type="component" value="Unassembled WGS sequence"/>
</dbReference>
<dbReference type="AlphaFoldDB" id="A0A1F7WDT0"/>
<feature type="signal peptide" evidence="1">
    <location>
        <begin position="1"/>
        <end position="23"/>
    </location>
</feature>
<comment type="caution">
    <text evidence="2">The sequence shown here is derived from an EMBL/GenBank/DDBJ whole genome shotgun (WGS) entry which is preliminary data.</text>
</comment>
<reference evidence="2 3" key="1">
    <citation type="journal article" date="2016" name="Nat. Commun.">
        <title>Thousands of microbial genomes shed light on interconnected biogeochemical processes in an aquifer system.</title>
        <authorList>
            <person name="Anantharaman K."/>
            <person name="Brown C.T."/>
            <person name="Hug L.A."/>
            <person name="Sharon I."/>
            <person name="Castelle C.J."/>
            <person name="Probst A.J."/>
            <person name="Thomas B.C."/>
            <person name="Singh A."/>
            <person name="Wilkins M.J."/>
            <person name="Karaoz U."/>
            <person name="Brodie E.L."/>
            <person name="Williams K.H."/>
            <person name="Hubbard S.S."/>
            <person name="Banfield J.F."/>
        </authorList>
    </citation>
    <scope>NUCLEOTIDE SEQUENCE [LARGE SCALE GENOMIC DNA]</scope>
</reference>
<dbReference type="STRING" id="1817813.A2008_11405"/>
<dbReference type="EMBL" id="MGFH01000252">
    <property type="protein sequence ID" value="OGM00727.1"/>
    <property type="molecule type" value="Genomic_DNA"/>
</dbReference>
<evidence type="ECO:0008006" key="4">
    <source>
        <dbReference type="Google" id="ProtNLM"/>
    </source>
</evidence>
<feature type="chain" id="PRO_5009533364" description="Outer membrane protein beta-barrel domain-containing protein" evidence="1">
    <location>
        <begin position="24"/>
        <end position="270"/>
    </location>
</feature>
<keyword evidence="1" id="KW-0732">Signal</keyword>
<evidence type="ECO:0000256" key="1">
    <source>
        <dbReference type="SAM" id="SignalP"/>
    </source>
</evidence>
<proteinExistence type="predicted"/>
<name>A0A1F7WDT0_9BACT</name>